<name>A0A8H3ER17_9LECA</name>
<organism evidence="2 3">
    <name type="scientific">Imshaugia aleurites</name>
    <dbReference type="NCBI Taxonomy" id="172621"/>
    <lineage>
        <taxon>Eukaryota</taxon>
        <taxon>Fungi</taxon>
        <taxon>Dikarya</taxon>
        <taxon>Ascomycota</taxon>
        <taxon>Pezizomycotina</taxon>
        <taxon>Lecanoromycetes</taxon>
        <taxon>OSLEUM clade</taxon>
        <taxon>Lecanoromycetidae</taxon>
        <taxon>Lecanorales</taxon>
        <taxon>Lecanorineae</taxon>
        <taxon>Parmeliaceae</taxon>
        <taxon>Imshaugia</taxon>
    </lineage>
</organism>
<proteinExistence type="predicted"/>
<evidence type="ECO:0000256" key="1">
    <source>
        <dbReference type="SAM" id="MobiDB-lite"/>
    </source>
</evidence>
<dbReference type="Proteomes" id="UP000664534">
    <property type="component" value="Unassembled WGS sequence"/>
</dbReference>
<dbReference type="AlphaFoldDB" id="A0A8H3ER17"/>
<protein>
    <submittedName>
        <fullName evidence="2">Uncharacterized protein</fullName>
    </submittedName>
</protein>
<evidence type="ECO:0000313" key="3">
    <source>
        <dbReference type="Proteomes" id="UP000664534"/>
    </source>
</evidence>
<dbReference type="SUPFAM" id="SSF48452">
    <property type="entry name" value="TPR-like"/>
    <property type="match status" value="1"/>
</dbReference>
<keyword evidence="3" id="KW-1185">Reference proteome</keyword>
<evidence type="ECO:0000313" key="2">
    <source>
        <dbReference type="EMBL" id="CAF9911134.1"/>
    </source>
</evidence>
<reference evidence="2" key="1">
    <citation type="submission" date="2021-03" db="EMBL/GenBank/DDBJ databases">
        <authorList>
            <person name="Tagirdzhanova G."/>
        </authorList>
    </citation>
    <scope>NUCLEOTIDE SEQUENCE</scope>
</reference>
<comment type="caution">
    <text evidence="2">The sequence shown here is derived from an EMBL/GenBank/DDBJ whole genome shotgun (WGS) entry which is preliminary data.</text>
</comment>
<dbReference type="InterPro" id="IPR011990">
    <property type="entry name" value="TPR-like_helical_dom_sf"/>
</dbReference>
<dbReference type="EMBL" id="CAJPDT010000008">
    <property type="protein sequence ID" value="CAF9911134.1"/>
    <property type="molecule type" value="Genomic_DNA"/>
</dbReference>
<sequence length="478" mass="54480">MKRRTATKVTDAESGLLHKPNPPPTGASLEHSGEKAPGGFLGMPRELRDKVYEELFYLDDFEIQQNERLKKLHTRILRVNREVYQEASETLYEKNAWVSLESTDWVMGSIDSGSINYNLGFPSYRQPVTTVMRHEDDRLSRSAVLTVRLLEDGDPNPQIIYRLVPLAAMPRFCRLLTQYFRVDHLLMTLKFNAGAKETHQRSLLGHIGQARGLGSVTVTDTEPPWAMVNTVLLMMHPYRNMVEILGTASAYHKRSEYELKQGQTFAARNIAQDGVDFVDWWLDAIRPGMERSAQIPDAEMDGLFEVRVDMGFSCAALCLRLGNVDLAQWTVRRVLEQLSSNQRLGQLHKACAHYHMAQTFETLGWKTAALYSYLQALRIRPGYDDADAAVDQMEQNIGFGTALEDAKVEHNINQVLNPFRYKPSHGAVVSDREYKRIFLEFDATAAEIHSLQRRTRMETDLVYMNPLYGERSDGDDDS</sequence>
<accession>A0A8H3ER17</accession>
<dbReference type="Gene3D" id="1.25.40.10">
    <property type="entry name" value="Tetratricopeptide repeat domain"/>
    <property type="match status" value="1"/>
</dbReference>
<gene>
    <name evidence="2" type="ORF">IMSHALPRED_009937</name>
</gene>
<dbReference type="OrthoDB" id="62952at2759"/>
<feature type="region of interest" description="Disordered" evidence="1">
    <location>
        <begin position="1"/>
        <end position="40"/>
    </location>
</feature>